<dbReference type="InterPro" id="IPR043472">
    <property type="entry name" value="Macro_dom-like"/>
</dbReference>
<dbReference type="PANTHER" id="PTHR22674:SF6">
    <property type="entry name" value="NTPASE KAP FAMILY P-LOOP DOMAIN-CONTAINING PROTEIN 1"/>
    <property type="match status" value="1"/>
</dbReference>
<feature type="coiled-coil region" evidence="1">
    <location>
        <begin position="586"/>
        <end position="648"/>
    </location>
</feature>
<feature type="transmembrane region" description="Helical" evidence="2">
    <location>
        <begin position="532"/>
        <end position="550"/>
    </location>
</feature>
<keyword evidence="2" id="KW-1133">Transmembrane helix</keyword>
<feature type="domain" description="KAP NTPase" evidence="3">
    <location>
        <begin position="241"/>
        <end position="906"/>
    </location>
</feature>
<feature type="coiled-coil region" evidence="1">
    <location>
        <begin position="414"/>
        <end position="459"/>
    </location>
</feature>
<comment type="caution">
    <text evidence="4">The sequence shown here is derived from an EMBL/GenBank/DDBJ whole genome shotgun (WGS) entry which is preliminary data.</text>
</comment>
<dbReference type="EMBL" id="LXQD01000306">
    <property type="protein sequence ID" value="RCJ27120.1"/>
    <property type="molecule type" value="Genomic_DNA"/>
</dbReference>
<dbReference type="SUPFAM" id="SSF52540">
    <property type="entry name" value="P-loop containing nucleoside triphosphate hydrolases"/>
    <property type="match status" value="1"/>
</dbReference>
<keyword evidence="5" id="KW-1185">Reference proteome</keyword>
<protein>
    <recommendedName>
        <fullName evidence="3">KAP NTPase domain-containing protein</fullName>
    </recommendedName>
</protein>
<reference evidence="4" key="1">
    <citation type="submission" date="2016-04" db="EMBL/GenBank/DDBJ databases">
        <authorList>
            <person name="Tabuchi Yagui T.R."/>
        </authorList>
    </citation>
    <scope>NUCLEOTIDE SEQUENCE [LARGE SCALE GENOMIC DNA]</scope>
    <source>
        <strain evidence="4">NIES-26</strain>
    </source>
</reference>
<gene>
    <name evidence="4" type="ORF">A6770_02885</name>
</gene>
<evidence type="ECO:0000259" key="3">
    <source>
        <dbReference type="Pfam" id="PF07693"/>
    </source>
</evidence>
<keyword evidence="2" id="KW-0812">Transmembrane</keyword>
<evidence type="ECO:0000256" key="1">
    <source>
        <dbReference type="SAM" id="Coils"/>
    </source>
</evidence>
<organism evidence="4 5">
    <name type="scientific">Nostoc minutum NIES-26</name>
    <dbReference type="NCBI Taxonomy" id="1844469"/>
    <lineage>
        <taxon>Bacteria</taxon>
        <taxon>Bacillati</taxon>
        <taxon>Cyanobacteriota</taxon>
        <taxon>Cyanophyceae</taxon>
        <taxon>Nostocales</taxon>
        <taxon>Nostocaceae</taxon>
        <taxon>Nostoc</taxon>
    </lineage>
</organism>
<evidence type="ECO:0000256" key="2">
    <source>
        <dbReference type="SAM" id="Phobius"/>
    </source>
</evidence>
<dbReference type="PANTHER" id="PTHR22674">
    <property type="entry name" value="NTPASE, KAP FAMILY P-LOOP DOMAIN-CONTAINING 1"/>
    <property type="match status" value="1"/>
</dbReference>
<dbReference type="AlphaFoldDB" id="A0A367QTQ7"/>
<dbReference type="InterPro" id="IPR011646">
    <property type="entry name" value="KAP_P-loop"/>
</dbReference>
<dbReference type="InterPro" id="IPR027417">
    <property type="entry name" value="P-loop_NTPase"/>
</dbReference>
<keyword evidence="2" id="KW-0472">Membrane</keyword>
<sequence>MVKADRSSEEANRLLLKKQGQTKIYVLCTNHPWFLPFDCLVIPVGCTGGLGGFGQSFLADMGHTDYGSSFFDFTQKKMEMENLTYIEPDSPLLISLPAEINHSLSTLQGSEAERFTILATAESNSDQGIIVNVANAAKAIVAAIRLAIATPGLKRLIIPLLGSGVNHLNKNEVAIATMQAIDQTLAINQSRGHVIEEVTIVDRENITETLRIATRRLSDFLAQSPQNDLPSGQDLLNIEHEVHALAEVLLMRTLEPPLAVGILGGWGSGKSHILHLMRQKMTQIRSQPVDKEKTWGNLANCHVDSDQKQLSPYVGHIYQITFDAWTYARSNLWASLMETIFFELNRQLTLEKQLQAAKVSPYEGNRIWEALNEMSDGQRRELFYEAKLTSEQFQALQEVDSCREVEDLLWESLKISREKEEEALRAKRIELEEEQKKLEEKIKQVKKEVEEEITAKTENEILVEPIKDLILEEFIGKAFKEFKSEINQKIQQEEEKNQKGTDWLEDEFTRFRATRLITLDSLLRWININWKILIAFIIFLLLTIAIPFLLEKFNTGLIPQFAATLVPLTPAIVAAQELVKKWRGYIDTISRKFDDYQKKVEKLAETERIKSAKIREEEIKKRLNTTEIRASEEKVKYLQADVEQQRQRVIKITQISLQDFVSTQLESGLYGKRLGLMQQVKNDLAMITEQLLPPKQSSEKFQQHIQRLQELFPRGPARVVLYIDDLDRCPPNRVVQVLEAVQLLVKTPLFVVVLAIDERYIARALEKVYEGVLHRKGKPSGIDYIEKIIQIPYRVRPIARSALKSYLESQMLYENEGIQDATAANINLSVEESLAIENSDEIELLERGRTTQTAERFNQESTNEQKLIKALPLQVIKFTQEEFNTVLECCRHVDLSPRTLKRLINVYKLFKIVWFRSSKLQDMQEKETSRKAIVSFLALSGRYPSLMRSVFEDLEMHFEESRGLHRSLLEFFPRKIASKSDSYLNREWNRLRHDVEKLELGNLTLQELSEDTFNMVRSFCFVGDIGYDPDDFTLDRPSYSADLNDN</sequence>
<proteinExistence type="predicted"/>
<evidence type="ECO:0000313" key="4">
    <source>
        <dbReference type="EMBL" id="RCJ27120.1"/>
    </source>
</evidence>
<accession>A0A367QTQ7</accession>
<dbReference type="Proteomes" id="UP000252107">
    <property type="component" value="Unassembled WGS sequence"/>
</dbReference>
<dbReference type="Pfam" id="PF07693">
    <property type="entry name" value="KAP_NTPase"/>
    <property type="match status" value="1"/>
</dbReference>
<feature type="transmembrane region" description="Helical" evidence="2">
    <location>
        <begin position="556"/>
        <end position="575"/>
    </location>
</feature>
<keyword evidence="1" id="KW-0175">Coiled coil</keyword>
<dbReference type="SUPFAM" id="SSF52949">
    <property type="entry name" value="Macro domain-like"/>
    <property type="match status" value="1"/>
</dbReference>
<dbReference type="InterPro" id="IPR052754">
    <property type="entry name" value="NTPase_KAP_P-loop"/>
</dbReference>
<name>A0A367QTQ7_9NOSO</name>
<evidence type="ECO:0000313" key="5">
    <source>
        <dbReference type="Proteomes" id="UP000252107"/>
    </source>
</evidence>